<dbReference type="EMBL" id="BAAAHC010000007">
    <property type="protein sequence ID" value="GAA0516679.1"/>
    <property type="molecule type" value="Genomic_DNA"/>
</dbReference>
<dbReference type="GO" id="GO:0046872">
    <property type="term" value="F:metal ion binding"/>
    <property type="evidence" value="ECO:0007669"/>
    <property type="project" value="UniProtKB-KW"/>
</dbReference>
<dbReference type="EMBL" id="BMMT01000022">
    <property type="protein sequence ID" value="GGJ04389.1"/>
    <property type="molecule type" value="Genomic_DNA"/>
</dbReference>
<evidence type="ECO:0000256" key="4">
    <source>
        <dbReference type="ARBA" id="ARBA00022842"/>
    </source>
</evidence>
<keyword evidence="1" id="KW-0540">Nuclease</keyword>
<sequence length="81" mass="8985">MEAAFIRDVAHGGFEVVSLDSADWERVADLVEQYADLPLGLSDASVVAVAERFEIHQVATLDRRHFSVVRPKHVPAFTLLP</sequence>
<reference evidence="6" key="5">
    <citation type="submission" date="2023-12" db="EMBL/GenBank/DDBJ databases">
        <authorList>
            <person name="Sun Q."/>
            <person name="Inoue M."/>
        </authorList>
    </citation>
    <scope>NUCLEOTIDE SEQUENCE</scope>
    <source>
        <strain evidence="6">JCM 10664</strain>
    </source>
</reference>
<keyword evidence="4" id="KW-0460">Magnesium</keyword>
<name>A0A917KAY1_9PSEU</name>
<comment type="caution">
    <text evidence="7">The sequence shown here is derived from an EMBL/GenBank/DDBJ whole genome shotgun (WGS) entry which is preliminary data.</text>
</comment>
<keyword evidence="3" id="KW-0378">Hydrolase</keyword>
<organism evidence="7 8">
    <name type="scientific">Saccharopolyspora thermophila</name>
    <dbReference type="NCBI Taxonomy" id="89367"/>
    <lineage>
        <taxon>Bacteria</taxon>
        <taxon>Bacillati</taxon>
        <taxon>Actinomycetota</taxon>
        <taxon>Actinomycetes</taxon>
        <taxon>Pseudonocardiales</taxon>
        <taxon>Pseudonocardiaceae</taxon>
        <taxon>Saccharopolyspora</taxon>
    </lineage>
</organism>
<dbReference type="SUPFAM" id="SSF88723">
    <property type="entry name" value="PIN domain-like"/>
    <property type="match status" value="1"/>
</dbReference>
<accession>A0A917KAY1</accession>
<reference evidence="7" key="4">
    <citation type="submission" date="2020-09" db="EMBL/GenBank/DDBJ databases">
        <authorList>
            <person name="Sun Q."/>
            <person name="Zhou Y."/>
        </authorList>
    </citation>
    <scope>NUCLEOTIDE SEQUENCE</scope>
    <source>
        <strain evidence="7">CGMCC 4.7206</strain>
    </source>
</reference>
<protein>
    <recommendedName>
        <fullName evidence="5">PIN domain-containing protein</fullName>
    </recommendedName>
</protein>
<dbReference type="AlphaFoldDB" id="A0A917KAY1"/>
<evidence type="ECO:0000256" key="3">
    <source>
        <dbReference type="ARBA" id="ARBA00022801"/>
    </source>
</evidence>
<dbReference type="Proteomes" id="UP001500220">
    <property type="component" value="Unassembled WGS sequence"/>
</dbReference>
<gene>
    <name evidence="6" type="ORF">GCM10009545_18490</name>
    <name evidence="7" type="ORF">GCM10011581_46670</name>
</gene>
<evidence type="ECO:0000256" key="2">
    <source>
        <dbReference type="ARBA" id="ARBA00022723"/>
    </source>
</evidence>
<keyword evidence="9" id="KW-1185">Reference proteome</keyword>
<feature type="domain" description="PIN" evidence="5">
    <location>
        <begin position="10"/>
        <end position="67"/>
    </location>
</feature>
<evidence type="ECO:0000313" key="8">
    <source>
        <dbReference type="Proteomes" id="UP000597989"/>
    </source>
</evidence>
<dbReference type="Pfam" id="PF01850">
    <property type="entry name" value="PIN"/>
    <property type="match status" value="1"/>
</dbReference>
<reference evidence="9" key="3">
    <citation type="journal article" date="2019" name="Int. J. Syst. Evol. Microbiol.">
        <title>The Global Catalogue of Microorganisms (GCM) 10K type strain sequencing project: providing services to taxonomists for standard genome sequencing and annotation.</title>
        <authorList>
            <consortium name="The Broad Institute Genomics Platform"/>
            <consortium name="The Broad Institute Genome Sequencing Center for Infectious Disease"/>
            <person name="Wu L."/>
            <person name="Ma J."/>
        </authorList>
    </citation>
    <scope>NUCLEOTIDE SEQUENCE [LARGE SCALE GENOMIC DNA]</scope>
    <source>
        <strain evidence="9">JCM 10664</strain>
    </source>
</reference>
<evidence type="ECO:0000313" key="6">
    <source>
        <dbReference type="EMBL" id="GAA0516679.1"/>
    </source>
</evidence>
<dbReference type="GO" id="GO:0016787">
    <property type="term" value="F:hydrolase activity"/>
    <property type="evidence" value="ECO:0007669"/>
    <property type="project" value="UniProtKB-KW"/>
</dbReference>
<evidence type="ECO:0000259" key="5">
    <source>
        <dbReference type="Pfam" id="PF01850"/>
    </source>
</evidence>
<evidence type="ECO:0000313" key="9">
    <source>
        <dbReference type="Proteomes" id="UP001500220"/>
    </source>
</evidence>
<dbReference type="RefSeq" id="WP_346072728.1">
    <property type="nucleotide sequence ID" value="NZ_BAAAHC010000007.1"/>
</dbReference>
<dbReference type="Proteomes" id="UP000597989">
    <property type="component" value="Unassembled WGS sequence"/>
</dbReference>
<evidence type="ECO:0000256" key="1">
    <source>
        <dbReference type="ARBA" id="ARBA00022722"/>
    </source>
</evidence>
<dbReference type="GO" id="GO:0004518">
    <property type="term" value="F:nuclease activity"/>
    <property type="evidence" value="ECO:0007669"/>
    <property type="project" value="UniProtKB-KW"/>
</dbReference>
<reference evidence="7 8" key="2">
    <citation type="journal article" date="2014" name="Int. J. Syst. Evol. Microbiol.">
        <title>Complete genome sequence of Corynebacterium casei LMG S-19264T (=DSM 44701T), isolated from a smear-ripened cheese.</title>
        <authorList>
            <consortium name="US DOE Joint Genome Institute (JGI-PGF)"/>
            <person name="Walter F."/>
            <person name="Albersmeier A."/>
            <person name="Kalinowski J."/>
            <person name="Ruckert C."/>
        </authorList>
    </citation>
    <scope>NUCLEOTIDE SEQUENCE [LARGE SCALE GENOMIC DNA]</scope>
    <source>
        <strain evidence="7 8">CGMCC 4.7206</strain>
    </source>
</reference>
<reference evidence="6" key="1">
    <citation type="journal article" date="2014" name="Int. J. Syst. Evol. Microbiol.">
        <title>Complete genome of a new Firmicutes species belonging to the dominant human colonic microbiota ('Ruminococcus bicirculans') reveals two chromosomes and a selective capacity to utilize plant glucans.</title>
        <authorList>
            <consortium name="NISC Comparative Sequencing Program"/>
            <person name="Wegmann U."/>
            <person name="Louis P."/>
            <person name="Goesmann A."/>
            <person name="Henrissat B."/>
            <person name="Duncan S.H."/>
            <person name="Flint H.J."/>
        </authorList>
    </citation>
    <scope>NUCLEOTIDE SEQUENCE</scope>
    <source>
        <strain evidence="6">JCM 10664</strain>
    </source>
</reference>
<proteinExistence type="predicted"/>
<dbReference type="InterPro" id="IPR029060">
    <property type="entry name" value="PIN-like_dom_sf"/>
</dbReference>
<keyword evidence="2" id="KW-0479">Metal-binding</keyword>
<dbReference type="InterPro" id="IPR002716">
    <property type="entry name" value="PIN_dom"/>
</dbReference>
<dbReference type="Gene3D" id="3.40.50.1010">
    <property type="entry name" value="5'-nuclease"/>
    <property type="match status" value="1"/>
</dbReference>
<evidence type="ECO:0000313" key="7">
    <source>
        <dbReference type="EMBL" id="GGJ04389.1"/>
    </source>
</evidence>